<organism evidence="6 7">
    <name type="scientific">Zasmidium cellare ATCC 36951</name>
    <dbReference type="NCBI Taxonomy" id="1080233"/>
    <lineage>
        <taxon>Eukaryota</taxon>
        <taxon>Fungi</taxon>
        <taxon>Dikarya</taxon>
        <taxon>Ascomycota</taxon>
        <taxon>Pezizomycotina</taxon>
        <taxon>Dothideomycetes</taxon>
        <taxon>Dothideomycetidae</taxon>
        <taxon>Mycosphaerellales</taxon>
        <taxon>Mycosphaerellaceae</taxon>
        <taxon>Zasmidium</taxon>
    </lineage>
</organism>
<evidence type="ECO:0000256" key="4">
    <source>
        <dbReference type="ARBA" id="ARBA00022833"/>
    </source>
</evidence>
<dbReference type="GeneID" id="54570251"/>
<dbReference type="Pfam" id="PF18089">
    <property type="entry name" value="DAPG_hydrolase"/>
    <property type="match status" value="1"/>
</dbReference>
<accession>A0A6A6CHF9</accession>
<evidence type="ECO:0000256" key="1">
    <source>
        <dbReference type="ARBA" id="ARBA00001947"/>
    </source>
</evidence>
<evidence type="ECO:0000313" key="7">
    <source>
        <dbReference type="Proteomes" id="UP000799537"/>
    </source>
</evidence>
<dbReference type="RefSeq" id="XP_033667380.1">
    <property type="nucleotide sequence ID" value="XM_033816979.1"/>
</dbReference>
<protein>
    <recommendedName>
        <fullName evidence="5">DAPG hydrolase PhiG domain-containing protein</fullName>
    </recommendedName>
</protein>
<comment type="cofactor">
    <cofactor evidence="1">
        <name>Zn(2+)</name>
        <dbReference type="ChEBI" id="CHEBI:29105"/>
    </cofactor>
</comment>
<sequence>MSRSTPESDVRPSYSTIPLTVKFVKIHAAARPAEHAMPLFLYWNPNVQPINEAFQKGLSSSPWANALTYTAHEAHEYFTRPGYDELENGWSITENGTLMIAVRSEIPQVTGQAYDWWFSWHSVETARYKLWNPVSHQYSWREPQSRNWTGLSYQDRYINTTSYVDEYVGSNAAKLSIGFIEPESVGFDQSRWPELNIETIVVGQVLIGNYTETAWDRESYSMHQVRRMPNGYRELRSRFWIAKSNHGSAQLGHDLAVHCNIEMTRK</sequence>
<keyword evidence="3" id="KW-0378">Hydrolase</keyword>
<keyword evidence="4" id="KW-0862">Zinc</keyword>
<dbReference type="AlphaFoldDB" id="A0A6A6CHF9"/>
<dbReference type="InterPro" id="IPR041526">
    <property type="entry name" value="DAPG_hydrolase"/>
</dbReference>
<name>A0A6A6CHF9_ZASCE</name>
<keyword evidence="2" id="KW-0479">Metal-binding</keyword>
<feature type="domain" description="DAPG hydrolase PhiG" evidence="5">
    <location>
        <begin position="78"/>
        <end position="245"/>
    </location>
</feature>
<dbReference type="GO" id="GO:0016787">
    <property type="term" value="F:hydrolase activity"/>
    <property type="evidence" value="ECO:0007669"/>
    <property type="project" value="UniProtKB-KW"/>
</dbReference>
<dbReference type="OrthoDB" id="3335931at2759"/>
<gene>
    <name evidence="6" type="ORF">M409DRAFT_66536</name>
</gene>
<evidence type="ECO:0000256" key="2">
    <source>
        <dbReference type="ARBA" id="ARBA00022723"/>
    </source>
</evidence>
<evidence type="ECO:0000313" key="6">
    <source>
        <dbReference type="EMBL" id="KAF2166491.1"/>
    </source>
</evidence>
<dbReference type="EMBL" id="ML993596">
    <property type="protein sequence ID" value="KAF2166491.1"/>
    <property type="molecule type" value="Genomic_DNA"/>
</dbReference>
<proteinExistence type="predicted"/>
<reference evidence="6" key="1">
    <citation type="journal article" date="2020" name="Stud. Mycol.">
        <title>101 Dothideomycetes genomes: a test case for predicting lifestyles and emergence of pathogens.</title>
        <authorList>
            <person name="Haridas S."/>
            <person name="Albert R."/>
            <person name="Binder M."/>
            <person name="Bloem J."/>
            <person name="Labutti K."/>
            <person name="Salamov A."/>
            <person name="Andreopoulos B."/>
            <person name="Baker S."/>
            <person name="Barry K."/>
            <person name="Bills G."/>
            <person name="Bluhm B."/>
            <person name="Cannon C."/>
            <person name="Castanera R."/>
            <person name="Culley D."/>
            <person name="Daum C."/>
            <person name="Ezra D."/>
            <person name="Gonzalez J."/>
            <person name="Henrissat B."/>
            <person name="Kuo A."/>
            <person name="Liang C."/>
            <person name="Lipzen A."/>
            <person name="Lutzoni F."/>
            <person name="Magnuson J."/>
            <person name="Mondo S."/>
            <person name="Nolan M."/>
            <person name="Ohm R."/>
            <person name="Pangilinan J."/>
            <person name="Park H.-J."/>
            <person name="Ramirez L."/>
            <person name="Alfaro M."/>
            <person name="Sun H."/>
            <person name="Tritt A."/>
            <person name="Yoshinaga Y."/>
            <person name="Zwiers L.-H."/>
            <person name="Turgeon B."/>
            <person name="Goodwin S."/>
            <person name="Spatafora J."/>
            <person name="Crous P."/>
            <person name="Grigoriev I."/>
        </authorList>
    </citation>
    <scope>NUCLEOTIDE SEQUENCE</scope>
    <source>
        <strain evidence="6">ATCC 36951</strain>
    </source>
</reference>
<dbReference type="Proteomes" id="UP000799537">
    <property type="component" value="Unassembled WGS sequence"/>
</dbReference>
<evidence type="ECO:0000259" key="5">
    <source>
        <dbReference type="Pfam" id="PF18089"/>
    </source>
</evidence>
<keyword evidence="7" id="KW-1185">Reference proteome</keyword>
<dbReference type="GO" id="GO:0046872">
    <property type="term" value="F:metal ion binding"/>
    <property type="evidence" value="ECO:0007669"/>
    <property type="project" value="UniProtKB-KW"/>
</dbReference>
<evidence type="ECO:0000256" key="3">
    <source>
        <dbReference type="ARBA" id="ARBA00022801"/>
    </source>
</evidence>